<dbReference type="Proteomes" id="UP000012073">
    <property type="component" value="Unassembled WGS sequence"/>
</dbReference>
<dbReference type="GO" id="GO:0005829">
    <property type="term" value="C:cytosol"/>
    <property type="evidence" value="ECO:0007669"/>
    <property type="project" value="TreeGrafter"/>
</dbReference>
<dbReference type="PANTHER" id="PTHR33962">
    <property type="entry name" value="RECQ-MEDIATED GENOME INSTABILITY PROTEIN 2 RMI2"/>
    <property type="match status" value="1"/>
</dbReference>
<organism evidence="1 2">
    <name type="scientific">Chondrus crispus</name>
    <name type="common">Carrageen Irish moss</name>
    <name type="synonym">Polymorpha crispa</name>
    <dbReference type="NCBI Taxonomy" id="2769"/>
    <lineage>
        <taxon>Eukaryota</taxon>
        <taxon>Rhodophyta</taxon>
        <taxon>Florideophyceae</taxon>
        <taxon>Rhodymeniophycidae</taxon>
        <taxon>Gigartinales</taxon>
        <taxon>Gigartinaceae</taxon>
        <taxon>Chondrus</taxon>
    </lineage>
</organism>
<dbReference type="PhylomeDB" id="R7Q995"/>
<dbReference type="Gramene" id="CDF34373">
    <property type="protein sequence ID" value="CDF34373"/>
    <property type="gene ID" value="CHC_T00002997001"/>
</dbReference>
<dbReference type="RefSeq" id="XP_005714192.1">
    <property type="nucleotide sequence ID" value="XM_005714135.1"/>
</dbReference>
<dbReference type="GO" id="GO:0006281">
    <property type="term" value="P:DNA repair"/>
    <property type="evidence" value="ECO:0007669"/>
    <property type="project" value="TreeGrafter"/>
</dbReference>
<dbReference type="InterPro" id="IPR032245">
    <property type="entry name" value="RMI2"/>
</dbReference>
<dbReference type="GO" id="GO:0033045">
    <property type="term" value="P:regulation of sister chromatid segregation"/>
    <property type="evidence" value="ECO:0007669"/>
    <property type="project" value="TreeGrafter"/>
</dbReference>
<dbReference type="KEGG" id="ccp:CHC_T00002997001"/>
<keyword evidence="2" id="KW-1185">Reference proteome</keyword>
<dbReference type="GO" id="GO:0043007">
    <property type="term" value="P:maintenance of rDNA"/>
    <property type="evidence" value="ECO:0007669"/>
    <property type="project" value="TreeGrafter"/>
</dbReference>
<accession>R7Q995</accession>
<evidence type="ECO:0000313" key="2">
    <source>
        <dbReference type="Proteomes" id="UP000012073"/>
    </source>
</evidence>
<gene>
    <name evidence="1" type="ORF">CHC_T00002997001</name>
</gene>
<dbReference type="PANTHER" id="PTHR33962:SF1">
    <property type="entry name" value="RECQ-MEDIATED GENOME INSTABILITY PROTEIN 2"/>
    <property type="match status" value="1"/>
</dbReference>
<reference evidence="2" key="1">
    <citation type="journal article" date="2013" name="Proc. Natl. Acad. Sci. U.S.A.">
        <title>Genome structure and metabolic features in the red seaweed Chondrus crispus shed light on evolution of the Archaeplastida.</title>
        <authorList>
            <person name="Collen J."/>
            <person name="Porcel B."/>
            <person name="Carre W."/>
            <person name="Ball S.G."/>
            <person name="Chaparro C."/>
            <person name="Tonon T."/>
            <person name="Barbeyron T."/>
            <person name="Michel G."/>
            <person name="Noel B."/>
            <person name="Valentin K."/>
            <person name="Elias M."/>
            <person name="Artiguenave F."/>
            <person name="Arun A."/>
            <person name="Aury J.M."/>
            <person name="Barbosa-Neto J.F."/>
            <person name="Bothwell J.H."/>
            <person name="Bouget F.Y."/>
            <person name="Brillet L."/>
            <person name="Cabello-Hurtado F."/>
            <person name="Capella-Gutierrez S."/>
            <person name="Charrier B."/>
            <person name="Cladiere L."/>
            <person name="Cock J.M."/>
            <person name="Coelho S.M."/>
            <person name="Colleoni C."/>
            <person name="Czjzek M."/>
            <person name="Da Silva C."/>
            <person name="Delage L."/>
            <person name="Denoeud F."/>
            <person name="Deschamps P."/>
            <person name="Dittami S.M."/>
            <person name="Gabaldon T."/>
            <person name="Gachon C.M."/>
            <person name="Groisillier A."/>
            <person name="Herve C."/>
            <person name="Jabbari K."/>
            <person name="Katinka M."/>
            <person name="Kloareg B."/>
            <person name="Kowalczyk N."/>
            <person name="Labadie K."/>
            <person name="Leblanc C."/>
            <person name="Lopez P.J."/>
            <person name="McLachlan D.H."/>
            <person name="Meslet-Cladiere L."/>
            <person name="Moustafa A."/>
            <person name="Nehr Z."/>
            <person name="Nyvall Collen P."/>
            <person name="Panaud O."/>
            <person name="Partensky F."/>
            <person name="Poulain J."/>
            <person name="Rensing S.A."/>
            <person name="Rousvoal S."/>
            <person name="Samson G."/>
            <person name="Symeonidi A."/>
            <person name="Weissenbach J."/>
            <person name="Zambounis A."/>
            <person name="Wincker P."/>
            <person name="Boyen C."/>
        </authorList>
    </citation>
    <scope>NUCLEOTIDE SEQUENCE [LARGE SCALE GENOMIC DNA]</scope>
    <source>
        <strain evidence="2">cv. Stackhouse</strain>
    </source>
</reference>
<protein>
    <recommendedName>
        <fullName evidence="3">OB domain-containing protein</fullName>
    </recommendedName>
</protein>
<dbReference type="EMBL" id="HG001688">
    <property type="protein sequence ID" value="CDF34373.1"/>
    <property type="molecule type" value="Genomic_DNA"/>
</dbReference>
<dbReference type="GeneID" id="17321899"/>
<dbReference type="Pfam" id="PF16100">
    <property type="entry name" value="RMI2"/>
    <property type="match status" value="1"/>
</dbReference>
<evidence type="ECO:0000313" key="1">
    <source>
        <dbReference type="EMBL" id="CDF34373.1"/>
    </source>
</evidence>
<sequence length="129" mass="14197">MSAGKVAPPAQKGLIRTVRCLAKGTSIWIQGVVVWVSETQLAIDDGSGIARAALQEYMRHESSLPFREGQYVMVVGIMLKRFKGHRMGMKATTICDLTSSPMFETLWNLEVADAFLYGKEKGTGEVMRG</sequence>
<dbReference type="OrthoDB" id="59690at2759"/>
<dbReference type="GO" id="GO:2000042">
    <property type="term" value="P:negative regulation of double-strand break repair via homologous recombination"/>
    <property type="evidence" value="ECO:0007669"/>
    <property type="project" value="TreeGrafter"/>
</dbReference>
<dbReference type="GO" id="GO:0016607">
    <property type="term" value="C:nuclear speck"/>
    <property type="evidence" value="ECO:0007669"/>
    <property type="project" value="TreeGrafter"/>
</dbReference>
<dbReference type="Gene3D" id="2.40.50.140">
    <property type="entry name" value="Nucleic acid-binding proteins"/>
    <property type="match status" value="1"/>
</dbReference>
<evidence type="ECO:0008006" key="3">
    <source>
        <dbReference type="Google" id="ProtNLM"/>
    </source>
</evidence>
<proteinExistence type="predicted"/>
<dbReference type="AlphaFoldDB" id="R7Q995"/>
<name>R7Q995_CHOCR</name>
<dbReference type="InterPro" id="IPR012340">
    <property type="entry name" value="NA-bd_OB-fold"/>
</dbReference>